<dbReference type="Proteomes" id="UP000029719">
    <property type="component" value="Unassembled WGS sequence"/>
</dbReference>
<dbReference type="RefSeq" id="WP_037015553.1">
    <property type="nucleotide sequence ID" value="NZ_JRMB01000002.1"/>
</dbReference>
<comment type="caution">
    <text evidence="1">The sequence shown here is derived from an EMBL/GenBank/DDBJ whole genome shotgun (WGS) entry which is preliminary data.</text>
</comment>
<organism evidence="1 2">
    <name type="scientific">Pseudomonas lutea</name>
    <dbReference type="NCBI Taxonomy" id="243924"/>
    <lineage>
        <taxon>Bacteria</taxon>
        <taxon>Pseudomonadati</taxon>
        <taxon>Pseudomonadota</taxon>
        <taxon>Gammaproteobacteria</taxon>
        <taxon>Pseudomonadales</taxon>
        <taxon>Pseudomonadaceae</taxon>
        <taxon>Pseudomonas</taxon>
    </lineage>
</organism>
<name>A0A9X0EDD5_9PSED</name>
<evidence type="ECO:0000313" key="2">
    <source>
        <dbReference type="Proteomes" id="UP000029719"/>
    </source>
</evidence>
<protein>
    <submittedName>
        <fullName evidence="1">Uncharacterized protein</fullName>
    </submittedName>
</protein>
<reference evidence="1 2" key="1">
    <citation type="submission" date="2014-09" db="EMBL/GenBank/DDBJ databases">
        <title>Genome sequence of Pseudomonas lutea strain DSM 17257T.</title>
        <authorList>
            <person name="Kwak Y."/>
            <person name="Shin J.-H."/>
        </authorList>
    </citation>
    <scope>NUCLEOTIDE SEQUENCE [LARGE SCALE GENOMIC DNA]</scope>
    <source>
        <strain evidence="1 2">DSM 17257</strain>
    </source>
</reference>
<dbReference type="OrthoDB" id="6884932at2"/>
<dbReference type="EMBL" id="JRMB01000002">
    <property type="protein sequence ID" value="KGF63756.1"/>
    <property type="molecule type" value="Genomic_DNA"/>
</dbReference>
<dbReference type="AlphaFoldDB" id="A0A9X0EDD5"/>
<sequence length="236" mass="25970">MNQGLIEAQVSAGCMLFMHSECSALRKSDTADSVLYTQLAATKRHSRFANTSAWNETWLVAITRFGWALEAHESCCHRPERPLPYSVWGLLQDSLPAFMPVALLSAAESACVRSFERHPDQPAIGLLLREALEPAVASVRHEPQAAQKVVLQLGLLDANGGLSVGFITFTQASGFKGNVLFEPLQVTDLLSDVQLHFYSLRLMESVYAPLRLKVSEALDHRRAERVSALMGVDHVG</sequence>
<evidence type="ECO:0000313" key="1">
    <source>
        <dbReference type="EMBL" id="KGF63756.1"/>
    </source>
</evidence>
<proteinExistence type="predicted"/>
<gene>
    <name evidence="1" type="ORF">LT42_17875</name>
</gene>
<accession>A0A9X0EDD5</accession>